<keyword evidence="4" id="KW-0769">Symport</keyword>
<dbReference type="OMA" id="TIGQKTM"/>
<dbReference type="PROSITE" id="PS00714">
    <property type="entry name" value="NA_DICARBOXYL_SYMP_2"/>
    <property type="match status" value="1"/>
</dbReference>
<dbReference type="EnsemblMetazoa" id="XM_776740">
    <property type="protein sequence ID" value="XP_781833"/>
    <property type="gene ID" value="LOC576432"/>
</dbReference>
<dbReference type="InterPro" id="IPR050746">
    <property type="entry name" value="DAACS"/>
</dbReference>
<dbReference type="GO" id="GO:0015813">
    <property type="term" value="P:L-glutamate transmembrane transport"/>
    <property type="evidence" value="ECO:0000318"/>
    <property type="project" value="GO_Central"/>
</dbReference>
<dbReference type="OrthoDB" id="5877963at2759"/>
<dbReference type="InterPro" id="IPR018107">
    <property type="entry name" value="Na-dicarboxylate_symporter_CS"/>
</dbReference>
<feature type="transmembrane region" description="Helical" evidence="8">
    <location>
        <begin position="633"/>
        <end position="657"/>
    </location>
</feature>
<evidence type="ECO:0000313" key="10">
    <source>
        <dbReference type="Proteomes" id="UP000007110"/>
    </source>
</evidence>
<feature type="transmembrane region" description="Helical" evidence="8">
    <location>
        <begin position="598"/>
        <end position="621"/>
    </location>
</feature>
<dbReference type="Proteomes" id="UP000007110">
    <property type="component" value="Unassembled WGS sequence"/>
</dbReference>
<dbReference type="Gene3D" id="1.10.3860.10">
    <property type="entry name" value="Sodium:dicarboxylate symporter"/>
    <property type="match status" value="2"/>
</dbReference>
<dbReference type="GO" id="GO:0015501">
    <property type="term" value="F:glutamate:sodium symporter activity"/>
    <property type="evidence" value="ECO:0000318"/>
    <property type="project" value="GO_Central"/>
</dbReference>
<evidence type="ECO:0000256" key="4">
    <source>
        <dbReference type="ARBA" id="ARBA00022847"/>
    </source>
</evidence>
<dbReference type="KEGG" id="spu:576432"/>
<evidence type="ECO:0000313" key="9">
    <source>
        <dbReference type="EnsemblMetazoa" id="XP_781833"/>
    </source>
</evidence>
<keyword evidence="6 8" id="KW-0472">Membrane</keyword>
<keyword evidence="7" id="KW-0325">Glycoprotein</keyword>
<feature type="transmembrane region" description="Helical" evidence="8">
    <location>
        <begin position="554"/>
        <end position="577"/>
    </location>
</feature>
<name>A0A7M7RAI2_STRPU</name>
<feature type="transmembrane region" description="Helical" evidence="8">
    <location>
        <begin position="740"/>
        <end position="760"/>
    </location>
</feature>
<dbReference type="PANTHER" id="PTHR11958">
    <property type="entry name" value="SODIUM/DICARBOXYLATE SYMPORTER-RELATED"/>
    <property type="match status" value="1"/>
</dbReference>
<keyword evidence="3 8" id="KW-0812">Transmembrane</keyword>
<evidence type="ECO:0000256" key="7">
    <source>
        <dbReference type="ARBA" id="ARBA00023180"/>
    </source>
</evidence>
<evidence type="ECO:0000256" key="3">
    <source>
        <dbReference type="ARBA" id="ARBA00022692"/>
    </source>
</evidence>
<evidence type="ECO:0000256" key="2">
    <source>
        <dbReference type="ARBA" id="ARBA00022448"/>
    </source>
</evidence>
<evidence type="ECO:0000256" key="1">
    <source>
        <dbReference type="ARBA" id="ARBA00004141"/>
    </source>
</evidence>
<dbReference type="GO" id="GO:0015175">
    <property type="term" value="F:neutral L-amino acid transmembrane transporter activity"/>
    <property type="evidence" value="ECO:0000318"/>
    <property type="project" value="GO_Central"/>
</dbReference>
<proteinExistence type="predicted"/>
<feature type="transmembrane region" description="Helical" evidence="8">
    <location>
        <begin position="53"/>
        <end position="76"/>
    </location>
</feature>
<dbReference type="GO" id="GO:0005313">
    <property type="term" value="F:L-glutamate transmembrane transporter activity"/>
    <property type="evidence" value="ECO:0000318"/>
    <property type="project" value="GO_Central"/>
</dbReference>
<dbReference type="PANTHER" id="PTHR11958:SF63">
    <property type="entry name" value="AMINO ACID TRANSPORTER"/>
    <property type="match status" value="1"/>
</dbReference>
<dbReference type="GO" id="GO:0005886">
    <property type="term" value="C:plasma membrane"/>
    <property type="evidence" value="ECO:0000318"/>
    <property type="project" value="GO_Central"/>
</dbReference>
<evidence type="ECO:0000256" key="8">
    <source>
        <dbReference type="SAM" id="Phobius"/>
    </source>
</evidence>
<dbReference type="InterPro" id="IPR001991">
    <property type="entry name" value="Na-dicarboxylate_symporter"/>
</dbReference>
<feature type="transmembrane region" description="Helical" evidence="8">
    <location>
        <begin position="766"/>
        <end position="788"/>
    </location>
</feature>
<dbReference type="SUPFAM" id="SSF118215">
    <property type="entry name" value="Proton glutamate symport protein"/>
    <property type="match status" value="2"/>
</dbReference>
<comment type="subcellular location">
    <subcellularLocation>
        <location evidence="1">Membrane</location>
        <topology evidence="1">Multi-pass membrane protein</topology>
    </subcellularLocation>
</comment>
<dbReference type="Pfam" id="PF00375">
    <property type="entry name" value="SDF"/>
    <property type="match status" value="2"/>
</dbReference>
<evidence type="ECO:0000256" key="6">
    <source>
        <dbReference type="ARBA" id="ARBA00023136"/>
    </source>
</evidence>
<reference evidence="10" key="1">
    <citation type="submission" date="2015-02" db="EMBL/GenBank/DDBJ databases">
        <title>Genome sequencing for Strongylocentrotus purpuratus.</title>
        <authorList>
            <person name="Murali S."/>
            <person name="Liu Y."/>
            <person name="Vee V."/>
            <person name="English A."/>
            <person name="Wang M."/>
            <person name="Skinner E."/>
            <person name="Han Y."/>
            <person name="Muzny D.M."/>
            <person name="Worley K.C."/>
            <person name="Gibbs R.A."/>
        </authorList>
    </citation>
    <scope>NUCLEOTIDE SEQUENCE</scope>
</reference>
<keyword evidence="2" id="KW-0813">Transport</keyword>
<dbReference type="FunCoup" id="A0A7M7RAI2">
    <property type="interactions" value="25"/>
</dbReference>
<accession>A0A7M7RAI2</accession>
<dbReference type="PRINTS" id="PR00173">
    <property type="entry name" value="EDTRNSPORT"/>
</dbReference>
<evidence type="ECO:0000256" key="5">
    <source>
        <dbReference type="ARBA" id="ARBA00022989"/>
    </source>
</evidence>
<keyword evidence="5 8" id="KW-1133">Transmembrane helix</keyword>
<sequence>MNGDVVHATNGDVVHDANDVALENGTMTEFRDTDEDSNSGKRRCPSWVNSENVLLILLISSVIMGFVLGYVLGLFYDFTQDQINYLTFPGNLFMNMLKMMIVPLIVSSLINSLASLDSAMSGKLGLRAVAYYFLTTLIAVILGIILVVTIQPGSRGGTEKDPDGTEEEVNTAYAFMDLILNMFPENIVEACFRTFKTAGIKTVVPVPSLTTGDFLNLTLMSGLTIHQSMGFINGTLQTIGQKTMDFRMMALDAKTVSDDMDMFLQDMDMTYTYLMESVQGAGGSNPGSNLIPVSNLLGEFSTYIDDLRAVVDDLPSTGELDEMYMTHLGNMTGMVLWAAGETETELLSSLKTLDMVDVPTLNATSQALHLIIYSMNDVVYMVEPLHMSSLIHTSNAEVVELVNLITMFQPDDVQLTRQVHIMNVNLINLVLATMQDLQSSDRLDLSHVSQSMQKLSTNLVYLMDMTEEVYTLDFLNQISTLLHDMTGALNHLSMVLYTPRTLKMDSLLQLNQIITQMNGVVNSMADVLQESTDYTIWYRGNTTEVIETVWEGTYVYSMNILGLVVFSIAFGIIVGRLGDDGKVVISFFSATNEAIMKLVMIIMWYAPIGILFLITGSMVGVEDWSVIFTQLGLYMATVLSGLAIHGIIILPLLYVVVVRKNPYKYLAGVTQALFTALGTSSSSATLPVTTRCLEEGLGVDPRVVRFVLPVGATINMDGTALYEAVAAIFIAQVNDIPLSFADLVTISLTATFASIGAAGIPQAGLVTLVIVLTAVGLPTDDVALILAVDFILDRFRTMVNVEGDSFGAAIVAKLSKKDLAKSDAIDALENGEVTFNGKKMADRKDSDLHAYTNGTYAHHDEDNTPL</sequence>
<feature type="transmembrane region" description="Helical" evidence="8">
    <location>
        <begin position="128"/>
        <end position="150"/>
    </location>
</feature>
<feature type="transmembrane region" description="Helical" evidence="8">
    <location>
        <begin position="96"/>
        <end position="116"/>
    </location>
</feature>
<reference evidence="9" key="2">
    <citation type="submission" date="2021-01" db="UniProtKB">
        <authorList>
            <consortium name="EnsemblMetazoa"/>
        </authorList>
    </citation>
    <scope>IDENTIFICATION</scope>
</reference>
<dbReference type="RefSeq" id="XP_781833.4">
    <property type="nucleotide sequence ID" value="XM_776740.4"/>
</dbReference>
<dbReference type="GeneID" id="576432"/>
<dbReference type="InParanoid" id="A0A7M7RAI2"/>
<organism evidence="9 10">
    <name type="scientific">Strongylocentrotus purpuratus</name>
    <name type="common">Purple sea urchin</name>
    <dbReference type="NCBI Taxonomy" id="7668"/>
    <lineage>
        <taxon>Eukaryota</taxon>
        <taxon>Metazoa</taxon>
        <taxon>Echinodermata</taxon>
        <taxon>Eleutherozoa</taxon>
        <taxon>Echinozoa</taxon>
        <taxon>Echinoidea</taxon>
        <taxon>Euechinoidea</taxon>
        <taxon>Echinacea</taxon>
        <taxon>Camarodonta</taxon>
        <taxon>Echinidea</taxon>
        <taxon>Strongylocentrotidae</taxon>
        <taxon>Strongylocentrotus</taxon>
    </lineage>
</organism>
<keyword evidence="10" id="KW-1185">Reference proteome</keyword>
<dbReference type="InterPro" id="IPR036458">
    <property type="entry name" value="Na:dicarbo_symporter_sf"/>
</dbReference>
<protein>
    <recommendedName>
        <fullName evidence="11">Amino acid transporter</fullName>
    </recommendedName>
</protein>
<dbReference type="AlphaFoldDB" id="A0A7M7RAI2"/>
<evidence type="ECO:0008006" key="11">
    <source>
        <dbReference type="Google" id="ProtNLM"/>
    </source>
</evidence>